<dbReference type="Proteomes" id="UP000887565">
    <property type="component" value="Unplaced"/>
</dbReference>
<protein>
    <submittedName>
        <fullName evidence="2">Uncharacterized protein</fullName>
    </submittedName>
</protein>
<keyword evidence="1" id="KW-1185">Reference proteome</keyword>
<sequence length="35" mass="4165">MIVDLINWKETFTSTMMKHLSMSNCTKITWETMVI</sequence>
<dbReference type="AlphaFoldDB" id="A0A915JKN1"/>
<evidence type="ECO:0000313" key="2">
    <source>
        <dbReference type="WBParaSite" id="nRc.2.0.1.t26663-RA"/>
    </source>
</evidence>
<proteinExistence type="predicted"/>
<reference evidence="2" key="1">
    <citation type="submission" date="2022-11" db="UniProtKB">
        <authorList>
            <consortium name="WormBaseParasite"/>
        </authorList>
    </citation>
    <scope>IDENTIFICATION</scope>
</reference>
<organism evidence="1 2">
    <name type="scientific">Romanomermis culicivorax</name>
    <name type="common">Nematode worm</name>
    <dbReference type="NCBI Taxonomy" id="13658"/>
    <lineage>
        <taxon>Eukaryota</taxon>
        <taxon>Metazoa</taxon>
        <taxon>Ecdysozoa</taxon>
        <taxon>Nematoda</taxon>
        <taxon>Enoplea</taxon>
        <taxon>Dorylaimia</taxon>
        <taxon>Mermithida</taxon>
        <taxon>Mermithoidea</taxon>
        <taxon>Mermithidae</taxon>
        <taxon>Romanomermis</taxon>
    </lineage>
</organism>
<name>A0A915JKN1_ROMCU</name>
<dbReference type="WBParaSite" id="nRc.2.0.1.t26663-RA">
    <property type="protein sequence ID" value="nRc.2.0.1.t26663-RA"/>
    <property type="gene ID" value="nRc.2.0.1.g26663"/>
</dbReference>
<evidence type="ECO:0000313" key="1">
    <source>
        <dbReference type="Proteomes" id="UP000887565"/>
    </source>
</evidence>
<accession>A0A915JKN1</accession>